<accession>A0AAV8Y8T3</accession>
<reference evidence="1" key="1">
    <citation type="journal article" date="2023" name="Insect Mol. Biol.">
        <title>Genome sequencing provides insights into the evolution of gene families encoding plant cell wall-degrading enzymes in longhorned beetles.</title>
        <authorList>
            <person name="Shin N.R."/>
            <person name="Okamura Y."/>
            <person name="Kirsch R."/>
            <person name="Pauchet Y."/>
        </authorList>
    </citation>
    <scope>NUCLEOTIDE SEQUENCE</scope>
    <source>
        <strain evidence="1">RBIC_L_NR</strain>
    </source>
</reference>
<sequence length="143" mass="17348">MTPLHTFICKENNLPWYDYEVKQIAYERDRAYNCFTLNTGVIRDTYWQNYKHYRNRLVNLLKVKKQIYYNNKIDLYKNSPKIMWKTLKKLINTSENSVFNVVQFEVNNEIKTANNETEICEYFNHYFVDCIKDITDSISSNKQ</sequence>
<dbReference type="EMBL" id="JANEYF010002339">
    <property type="protein sequence ID" value="KAJ8947820.1"/>
    <property type="molecule type" value="Genomic_DNA"/>
</dbReference>
<protein>
    <submittedName>
        <fullName evidence="1">Uncharacterized protein</fullName>
    </submittedName>
</protein>
<organism evidence="1 2">
    <name type="scientific">Rhamnusium bicolor</name>
    <dbReference type="NCBI Taxonomy" id="1586634"/>
    <lineage>
        <taxon>Eukaryota</taxon>
        <taxon>Metazoa</taxon>
        <taxon>Ecdysozoa</taxon>
        <taxon>Arthropoda</taxon>
        <taxon>Hexapoda</taxon>
        <taxon>Insecta</taxon>
        <taxon>Pterygota</taxon>
        <taxon>Neoptera</taxon>
        <taxon>Endopterygota</taxon>
        <taxon>Coleoptera</taxon>
        <taxon>Polyphaga</taxon>
        <taxon>Cucujiformia</taxon>
        <taxon>Chrysomeloidea</taxon>
        <taxon>Cerambycidae</taxon>
        <taxon>Lepturinae</taxon>
        <taxon>Rhagiini</taxon>
        <taxon>Rhamnusium</taxon>
    </lineage>
</organism>
<evidence type="ECO:0000313" key="2">
    <source>
        <dbReference type="Proteomes" id="UP001162156"/>
    </source>
</evidence>
<name>A0AAV8Y8T3_9CUCU</name>
<comment type="caution">
    <text evidence="1">The sequence shown here is derived from an EMBL/GenBank/DDBJ whole genome shotgun (WGS) entry which is preliminary data.</text>
</comment>
<keyword evidence="2" id="KW-1185">Reference proteome</keyword>
<evidence type="ECO:0000313" key="1">
    <source>
        <dbReference type="EMBL" id="KAJ8947820.1"/>
    </source>
</evidence>
<dbReference type="AlphaFoldDB" id="A0AAV8Y8T3"/>
<dbReference type="Proteomes" id="UP001162156">
    <property type="component" value="Unassembled WGS sequence"/>
</dbReference>
<proteinExistence type="predicted"/>
<gene>
    <name evidence="1" type="ORF">NQ314_008543</name>
</gene>